<keyword evidence="1" id="KW-0472">Membrane</keyword>
<keyword evidence="3" id="KW-1185">Reference proteome</keyword>
<organism evidence="2 3">
    <name type="scientific">Pseudomonas syringae pv. tagetis</name>
    <dbReference type="NCBI Taxonomy" id="129140"/>
    <lineage>
        <taxon>Bacteria</taxon>
        <taxon>Pseudomonadati</taxon>
        <taxon>Pseudomonadota</taxon>
        <taxon>Gammaproteobacteria</taxon>
        <taxon>Pseudomonadales</taxon>
        <taxon>Pseudomonadaceae</taxon>
        <taxon>Pseudomonas</taxon>
    </lineage>
</organism>
<keyword evidence="1" id="KW-0812">Transmembrane</keyword>
<proteinExistence type="predicted"/>
<reference evidence="2 3" key="1">
    <citation type="submission" date="2023-08" db="EMBL/GenBank/DDBJ databases">
        <title>Genomic and mutational analysis of Pseudomonas syringae pv. tagetis EB037 pathogenicity on sunflower.</title>
        <authorList>
            <person name="Maul J.E."/>
        </authorList>
    </citation>
    <scope>NUCLEOTIDE SEQUENCE [LARGE SCALE GENOMIC DNA]</scope>
    <source>
        <strain evidence="2 3">EB037_T1</strain>
    </source>
</reference>
<comment type="caution">
    <text evidence="2">The sequence shown here is derived from an EMBL/GenBank/DDBJ whole genome shotgun (WGS) entry which is preliminary data.</text>
</comment>
<evidence type="ECO:0000313" key="2">
    <source>
        <dbReference type="EMBL" id="MFH7519051.1"/>
    </source>
</evidence>
<sequence length="89" mass="9811">RSLALDSVGYILMGGLALVLQVLTNNKFVGYALLIVEMIGQGVLGLLDYTQNLYNFGSWPNAPYSDMNGYGHFLTGQLAFQGYWALFLL</sequence>
<accession>A0ABW7NVW7</accession>
<feature type="non-terminal residue" evidence="2">
    <location>
        <position position="89"/>
    </location>
</feature>
<feature type="transmembrane region" description="Helical" evidence="1">
    <location>
        <begin position="29"/>
        <end position="47"/>
    </location>
</feature>
<protein>
    <submittedName>
        <fullName evidence="2">Uncharacterized protein</fullName>
    </submittedName>
</protein>
<feature type="transmembrane region" description="Helical" evidence="1">
    <location>
        <begin position="7"/>
        <end position="23"/>
    </location>
</feature>
<feature type="non-terminal residue" evidence="2">
    <location>
        <position position="1"/>
    </location>
</feature>
<dbReference type="EMBL" id="JAVCQK010000293">
    <property type="protein sequence ID" value="MFH7519051.1"/>
    <property type="molecule type" value="Genomic_DNA"/>
</dbReference>
<gene>
    <name evidence="2" type="ORF">RA271_28410</name>
</gene>
<evidence type="ECO:0000256" key="1">
    <source>
        <dbReference type="SAM" id="Phobius"/>
    </source>
</evidence>
<evidence type="ECO:0000313" key="3">
    <source>
        <dbReference type="Proteomes" id="UP001610657"/>
    </source>
</evidence>
<dbReference type="RefSeq" id="WP_395577817.1">
    <property type="nucleotide sequence ID" value="NZ_JAVCQK010000293.1"/>
</dbReference>
<name>A0ABW7NVW7_9PSED</name>
<dbReference type="Proteomes" id="UP001610657">
    <property type="component" value="Unassembled WGS sequence"/>
</dbReference>
<keyword evidence="1" id="KW-1133">Transmembrane helix</keyword>